<dbReference type="GO" id="GO:0032979">
    <property type="term" value="P:protein insertion into mitochondrial inner membrane from matrix"/>
    <property type="evidence" value="ECO:0007669"/>
    <property type="project" value="TreeGrafter"/>
</dbReference>
<dbReference type="PANTHER" id="PTHR12428">
    <property type="entry name" value="OXA1"/>
    <property type="match status" value="1"/>
</dbReference>
<evidence type="ECO:0000256" key="5">
    <source>
        <dbReference type="ARBA" id="ARBA00023136"/>
    </source>
</evidence>
<dbReference type="EMBL" id="BPVZ01000227">
    <property type="protein sequence ID" value="GKV47409.1"/>
    <property type="molecule type" value="Genomic_DNA"/>
</dbReference>
<dbReference type="GO" id="GO:0005743">
    <property type="term" value="C:mitochondrial inner membrane"/>
    <property type="evidence" value="ECO:0007669"/>
    <property type="project" value="TreeGrafter"/>
</dbReference>
<organism evidence="7 8">
    <name type="scientific">Rubroshorea leprosula</name>
    <dbReference type="NCBI Taxonomy" id="152421"/>
    <lineage>
        <taxon>Eukaryota</taxon>
        <taxon>Viridiplantae</taxon>
        <taxon>Streptophyta</taxon>
        <taxon>Embryophyta</taxon>
        <taxon>Tracheophyta</taxon>
        <taxon>Spermatophyta</taxon>
        <taxon>Magnoliopsida</taxon>
        <taxon>eudicotyledons</taxon>
        <taxon>Gunneridae</taxon>
        <taxon>Pentapetalae</taxon>
        <taxon>rosids</taxon>
        <taxon>malvids</taxon>
        <taxon>Malvales</taxon>
        <taxon>Dipterocarpaceae</taxon>
        <taxon>Rubroshorea</taxon>
    </lineage>
</organism>
<feature type="transmembrane region" description="Helical" evidence="6">
    <location>
        <begin position="97"/>
        <end position="119"/>
    </location>
</feature>
<evidence type="ECO:0000313" key="7">
    <source>
        <dbReference type="EMBL" id="GKV47409.1"/>
    </source>
</evidence>
<accession>A0AAV5MEG8</accession>
<dbReference type="GO" id="GO:0032977">
    <property type="term" value="F:membrane insertase activity"/>
    <property type="evidence" value="ECO:0007669"/>
    <property type="project" value="InterPro"/>
</dbReference>
<dbReference type="AlphaFoldDB" id="A0AAV5MEG8"/>
<keyword evidence="3 6" id="KW-0812">Transmembrane</keyword>
<keyword evidence="5 6" id="KW-0472">Membrane</keyword>
<dbReference type="Proteomes" id="UP001054252">
    <property type="component" value="Unassembled WGS sequence"/>
</dbReference>
<name>A0AAV5MEG8_9ROSI</name>
<gene>
    <name evidence="7" type="ORF">SLEP1_g54314</name>
</gene>
<comment type="caution">
    <text evidence="7">The sequence shown here is derived from an EMBL/GenBank/DDBJ whole genome shotgun (WGS) entry which is preliminary data.</text>
</comment>
<evidence type="ECO:0000256" key="1">
    <source>
        <dbReference type="ARBA" id="ARBA00004141"/>
    </source>
</evidence>
<keyword evidence="4 6" id="KW-1133">Transmembrane helix</keyword>
<feature type="transmembrane region" description="Helical" evidence="6">
    <location>
        <begin position="166"/>
        <end position="188"/>
    </location>
</feature>
<comment type="subcellular location">
    <subcellularLocation>
        <location evidence="1">Membrane</location>
        <topology evidence="1">Multi-pass membrane protein</topology>
    </subcellularLocation>
</comment>
<dbReference type="InterPro" id="IPR001708">
    <property type="entry name" value="YidC/ALB3/OXA1/COX18"/>
</dbReference>
<comment type="similarity">
    <text evidence="2">Belongs to the OXA1/ALB3/YidC (TC 2.A.9.2) family.</text>
</comment>
<evidence type="ECO:0000256" key="4">
    <source>
        <dbReference type="ARBA" id="ARBA00022989"/>
    </source>
</evidence>
<evidence type="ECO:0000256" key="6">
    <source>
        <dbReference type="SAM" id="Phobius"/>
    </source>
</evidence>
<sequence length="248" mass="27765">MAASKSKLLLSHFRSARSLSSLSTLPLARVSHLLHNSNPPTHHLLPQYYPFAAAGFSLSRSIVTSPDHIQHTSIEDSILPVRVLASLLDGCHDLTGLPWWLTIVTSTLAMRFALLPVAVMQLQKLKMMGELSRKLPPPFPPLFSGKSYINHILHYRKERKAIGCPSLLWILAPYFIQVPCFFLCLTSIRRMSLDNHPGFDCGGTLWFQDLTETPYSLLNPIFPILIAVLHNVNIQTGRSKFERGCVGD</sequence>
<evidence type="ECO:0000256" key="3">
    <source>
        <dbReference type="ARBA" id="ARBA00022692"/>
    </source>
</evidence>
<reference evidence="7 8" key="1">
    <citation type="journal article" date="2021" name="Commun. Biol.">
        <title>The genome of Shorea leprosula (Dipterocarpaceae) highlights the ecological relevance of drought in aseasonal tropical rainforests.</title>
        <authorList>
            <person name="Ng K.K.S."/>
            <person name="Kobayashi M.J."/>
            <person name="Fawcett J.A."/>
            <person name="Hatakeyama M."/>
            <person name="Paape T."/>
            <person name="Ng C.H."/>
            <person name="Ang C.C."/>
            <person name="Tnah L.H."/>
            <person name="Lee C.T."/>
            <person name="Nishiyama T."/>
            <person name="Sese J."/>
            <person name="O'Brien M.J."/>
            <person name="Copetti D."/>
            <person name="Mohd Noor M.I."/>
            <person name="Ong R.C."/>
            <person name="Putra M."/>
            <person name="Sireger I.Z."/>
            <person name="Indrioko S."/>
            <person name="Kosugi Y."/>
            <person name="Izuno A."/>
            <person name="Isagi Y."/>
            <person name="Lee S.L."/>
            <person name="Shimizu K.K."/>
        </authorList>
    </citation>
    <scope>NUCLEOTIDE SEQUENCE [LARGE SCALE GENOMIC DNA]</scope>
    <source>
        <strain evidence="7">214</strain>
    </source>
</reference>
<evidence type="ECO:0000256" key="2">
    <source>
        <dbReference type="ARBA" id="ARBA00010583"/>
    </source>
</evidence>
<protein>
    <submittedName>
        <fullName evidence="7">Uncharacterized protein</fullName>
    </submittedName>
</protein>
<evidence type="ECO:0000313" key="8">
    <source>
        <dbReference type="Proteomes" id="UP001054252"/>
    </source>
</evidence>
<feature type="transmembrane region" description="Helical" evidence="6">
    <location>
        <begin position="215"/>
        <end position="234"/>
    </location>
</feature>
<keyword evidence="8" id="KW-1185">Reference proteome</keyword>
<dbReference type="PANTHER" id="PTHR12428:SF65">
    <property type="entry name" value="CYTOCHROME C OXIDASE ASSEMBLY PROTEIN COX18, MITOCHONDRIAL"/>
    <property type="match status" value="1"/>
</dbReference>
<proteinExistence type="inferred from homology"/>